<keyword evidence="2" id="KW-0813">Transport</keyword>
<dbReference type="InterPro" id="IPR000914">
    <property type="entry name" value="SBP_5_dom"/>
</dbReference>
<keyword evidence="7" id="KW-1185">Reference proteome</keyword>
<keyword evidence="4" id="KW-1133">Transmembrane helix</keyword>
<reference evidence="6 7" key="1">
    <citation type="journal article" date="2010" name="Stand. Genomic Sci.">
        <title>Complete genome sequence of Ignisphaera aggregans type strain (AQ1.S1).</title>
        <authorList>
            <person name="Goker M."/>
            <person name="Held B."/>
            <person name="Lapidus A."/>
            <person name="Nolan M."/>
            <person name="Spring S."/>
            <person name="Yasawong M."/>
            <person name="Lucas S."/>
            <person name="Glavina Del Rio T."/>
            <person name="Tice H."/>
            <person name="Cheng J.F."/>
            <person name="Goodwin L."/>
            <person name="Tapia R."/>
            <person name="Pitluck S."/>
            <person name="Liolios K."/>
            <person name="Ivanova N."/>
            <person name="Mavromatis K."/>
            <person name="Mikhailova N."/>
            <person name="Pati A."/>
            <person name="Chen A."/>
            <person name="Palaniappan K."/>
            <person name="Brambilla E."/>
            <person name="Land M."/>
            <person name="Hauser L."/>
            <person name="Chang Y.J."/>
            <person name="Jeffries C.D."/>
            <person name="Brettin T."/>
            <person name="Detter J.C."/>
            <person name="Han C."/>
            <person name="Rohde M."/>
            <person name="Sikorski J."/>
            <person name="Woyke T."/>
            <person name="Bristow J."/>
            <person name="Eisen J.A."/>
            <person name="Markowitz V."/>
            <person name="Hugenholtz P."/>
            <person name="Kyrpides N.C."/>
            <person name="Klenk H.P."/>
        </authorList>
    </citation>
    <scope>NUCLEOTIDE SEQUENCE [LARGE SCALE GENOMIC DNA]</scope>
    <source>
        <strain evidence="7">DSM 17230 / JCM 13409 / AQ1.S1</strain>
    </source>
</reference>
<dbReference type="InterPro" id="IPR039424">
    <property type="entry name" value="SBP_5"/>
</dbReference>
<keyword evidence="4" id="KW-0472">Membrane</keyword>
<evidence type="ECO:0000256" key="1">
    <source>
        <dbReference type="ARBA" id="ARBA00005695"/>
    </source>
</evidence>
<dbReference type="AlphaFoldDB" id="E0SQ18"/>
<organism evidence="6 7">
    <name type="scientific">Ignisphaera aggregans (strain DSM 17230 / JCM 13409 / AQ1.S1)</name>
    <dbReference type="NCBI Taxonomy" id="583356"/>
    <lineage>
        <taxon>Archaea</taxon>
        <taxon>Thermoproteota</taxon>
        <taxon>Thermoprotei</taxon>
        <taxon>Desulfurococcales</taxon>
        <taxon>Desulfurococcaceae</taxon>
        <taxon>Ignisphaera</taxon>
    </lineage>
</organism>
<feature type="domain" description="Solute-binding protein family 5" evidence="5">
    <location>
        <begin position="82"/>
        <end position="431"/>
    </location>
</feature>
<dbReference type="HOGENOM" id="CLU_017028_7_4_2"/>
<keyword evidence="4" id="KW-0812">Transmembrane</keyword>
<evidence type="ECO:0000256" key="2">
    <source>
        <dbReference type="ARBA" id="ARBA00022448"/>
    </source>
</evidence>
<dbReference type="PIRSF" id="PIRSF002741">
    <property type="entry name" value="MppA"/>
    <property type="match status" value="1"/>
</dbReference>
<dbReference type="PANTHER" id="PTHR30290">
    <property type="entry name" value="PERIPLASMIC BINDING COMPONENT OF ABC TRANSPORTER"/>
    <property type="match status" value="1"/>
</dbReference>
<dbReference type="GO" id="GO:0043190">
    <property type="term" value="C:ATP-binding cassette (ABC) transporter complex"/>
    <property type="evidence" value="ECO:0007669"/>
    <property type="project" value="InterPro"/>
</dbReference>
<dbReference type="GO" id="GO:0015833">
    <property type="term" value="P:peptide transport"/>
    <property type="evidence" value="ECO:0007669"/>
    <property type="project" value="TreeGrafter"/>
</dbReference>
<evidence type="ECO:0000313" key="6">
    <source>
        <dbReference type="EMBL" id="ADM28149.1"/>
    </source>
</evidence>
<dbReference type="Gene3D" id="3.10.105.10">
    <property type="entry name" value="Dipeptide-binding Protein, Domain 3"/>
    <property type="match status" value="1"/>
</dbReference>
<sequence>MSRRLIVVTIAIVLAIALATIGYLYISLSRGTEEQTLRIGLSTDISTIDIHFARAVADFEVLGKVYEALFKIDTDESGRIVYKPWLIRYWQQINSTTYLFALRDNIRFHNGKPLDAWDVKASIERAVKGYIGSILLKDANGTPIIDRIEVVNTTTFMIILRKPFAFLPEHLAHLSISIMPREIAEKYMDKPIESVSDVVGTGPYRFVSYEPGSSIVLKSFDGYWGGRPRISTVIYKVLKDSTARLAALFNNEIDIAVGLSPDNAKDVVSRGFRIVNVSGTRLVIVAINNDRIPDPRVRMAMNYAIDREAIVKNIFGGYARVAQWVIPPLSPDVVAMNPYSYDPEKARKLLEEAGFRLNRTLTLLVSTRSAKDITVAEAVQSYLRDIGIDVKIVTMDHNTFLDMVFNKHDFDLALYGPSPSSVYYGLSYWRTGSSLNGPNYSNPKYDELLDKAALESDATVRAELLREAQEILWRDCPAIWLYLEDFIYGVNPRVQGLRFVLGYTQLYDVYIKS</sequence>
<feature type="transmembrane region" description="Helical" evidence="4">
    <location>
        <begin position="5"/>
        <end position="26"/>
    </location>
</feature>
<dbReference type="CDD" id="cd00995">
    <property type="entry name" value="PBP2_NikA_DppA_OppA_like"/>
    <property type="match status" value="1"/>
</dbReference>
<dbReference type="KEGG" id="iag:Igag_1346"/>
<dbReference type="SUPFAM" id="SSF53850">
    <property type="entry name" value="Periplasmic binding protein-like II"/>
    <property type="match status" value="1"/>
</dbReference>
<comment type="similarity">
    <text evidence="1">Belongs to the bacterial solute-binding protein 5 family.</text>
</comment>
<dbReference type="Gene3D" id="3.40.190.10">
    <property type="entry name" value="Periplasmic binding protein-like II"/>
    <property type="match status" value="1"/>
</dbReference>
<dbReference type="PANTHER" id="PTHR30290:SF9">
    <property type="entry name" value="OLIGOPEPTIDE-BINDING PROTEIN APPA"/>
    <property type="match status" value="1"/>
</dbReference>
<evidence type="ECO:0000256" key="4">
    <source>
        <dbReference type="SAM" id="Phobius"/>
    </source>
</evidence>
<dbReference type="Proteomes" id="UP000001304">
    <property type="component" value="Chromosome"/>
</dbReference>
<evidence type="ECO:0000256" key="3">
    <source>
        <dbReference type="ARBA" id="ARBA00022729"/>
    </source>
</evidence>
<accession>E0SQ18</accession>
<dbReference type="InterPro" id="IPR030678">
    <property type="entry name" value="Peptide/Ni-bd"/>
</dbReference>
<dbReference type="STRING" id="583356.Igag_1346"/>
<dbReference type="BioCyc" id="IAGG583356:GHAH-1329-MONOMER"/>
<dbReference type="GO" id="GO:1904680">
    <property type="term" value="F:peptide transmembrane transporter activity"/>
    <property type="evidence" value="ECO:0007669"/>
    <property type="project" value="TreeGrafter"/>
</dbReference>
<evidence type="ECO:0000313" key="7">
    <source>
        <dbReference type="Proteomes" id="UP000001304"/>
    </source>
</evidence>
<protein>
    <submittedName>
        <fullName evidence="6">Extracellular solute-binding protein family 5</fullName>
    </submittedName>
</protein>
<name>E0SQ18_IGNAA</name>
<keyword evidence="3" id="KW-0732">Signal</keyword>
<proteinExistence type="inferred from homology"/>
<gene>
    <name evidence="6" type="ordered locus">Igag_1346</name>
</gene>
<evidence type="ECO:0000259" key="5">
    <source>
        <dbReference type="Pfam" id="PF00496"/>
    </source>
</evidence>
<dbReference type="GO" id="GO:0042597">
    <property type="term" value="C:periplasmic space"/>
    <property type="evidence" value="ECO:0007669"/>
    <property type="project" value="UniProtKB-ARBA"/>
</dbReference>
<dbReference type="EMBL" id="CP002098">
    <property type="protein sequence ID" value="ADM28149.1"/>
    <property type="molecule type" value="Genomic_DNA"/>
</dbReference>
<dbReference type="Pfam" id="PF00496">
    <property type="entry name" value="SBP_bac_5"/>
    <property type="match status" value="1"/>
</dbReference>